<dbReference type="EMBL" id="AOIP01000031">
    <property type="protein sequence ID" value="ELZ04136.1"/>
    <property type="molecule type" value="Genomic_DNA"/>
</dbReference>
<feature type="compositionally biased region" description="Basic and acidic residues" evidence="1">
    <location>
        <begin position="123"/>
        <end position="138"/>
    </location>
</feature>
<evidence type="ECO:0000313" key="2">
    <source>
        <dbReference type="EMBL" id="ELZ04136.1"/>
    </source>
</evidence>
<protein>
    <submittedName>
        <fullName evidence="2">Uncharacterized protein</fullName>
    </submittedName>
</protein>
<sequence>MRGVVADAVPPHDRSLPVTLCHLAAELGSSSPTDPLLESVTTAVSLFEGYVQLRLELLAGDRYAGDRSRDTAILASDYLHAGAYEAIADAPIPDARTLDLYRTLTSASTTLSRQLLTLVDSTESPRSRPADERLREPESPEDAAVAIDRRTAAPRSSSQPGVPPSRGDGNGDWDGDGDHSGRSQQSSRAPTRTDRTPSTPSQSRFDATGLSAHPIPTLAATAAELGAAAVGAPAETRAAVATYSRSLLAALTARSVAAGDDAPLEIALRELSGQGDRGRSESVVADEFTVVSYTERESAERAGDDVDGPEAADRDRDRDRDRDQGSRALNSGRGTPASVSVWPSLAVVSQSVSLVGHSLEPDPGAGTGPGSASATEPSETDREIDTADERGVNTDALKRARQAVEAITVEASGPSDVQQLQDHLDRATRLPFEADGDGKPAGSDDEQERAVSDDSE</sequence>
<feature type="region of interest" description="Disordered" evidence="1">
    <location>
        <begin position="116"/>
        <end position="209"/>
    </location>
</feature>
<reference evidence="2 3" key="1">
    <citation type="journal article" date="2014" name="PLoS Genet.">
        <title>Phylogenetically driven sequencing of extremely halophilic archaea reveals strategies for static and dynamic osmo-response.</title>
        <authorList>
            <person name="Becker E.A."/>
            <person name="Seitzer P.M."/>
            <person name="Tritt A."/>
            <person name="Larsen D."/>
            <person name="Krusor M."/>
            <person name="Yao A.I."/>
            <person name="Wu D."/>
            <person name="Madern D."/>
            <person name="Eisen J.A."/>
            <person name="Darling A.E."/>
            <person name="Facciotti M.T."/>
        </authorList>
    </citation>
    <scope>NUCLEOTIDE SEQUENCE [LARGE SCALE GENOMIC DNA]</scope>
    <source>
        <strain evidence="2 3">DSM 13077</strain>
    </source>
</reference>
<feature type="compositionally biased region" description="Basic and acidic residues" evidence="1">
    <location>
        <begin position="294"/>
        <end position="304"/>
    </location>
</feature>
<dbReference type="PATRIC" id="fig|1227491.4.peg.2358"/>
<accession>M0AZQ5</accession>
<dbReference type="OrthoDB" id="202855at2157"/>
<feature type="region of interest" description="Disordered" evidence="1">
    <location>
        <begin position="410"/>
        <end position="456"/>
    </location>
</feature>
<gene>
    <name evidence="2" type="ORF">C480_11506</name>
</gene>
<feature type="compositionally biased region" description="Low complexity" evidence="1">
    <location>
        <begin position="186"/>
        <end position="204"/>
    </location>
</feature>
<comment type="caution">
    <text evidence="2">The sequence shown here is derived from an EMBL/GenBank/DDBJ whole genome shotgun (WGS) entry which is preliminary data.</text>
</comment>
<dbReference type="AlphaFoldDB" id="M0AZQ5"/>
<organism evidence="2 3">
    <name type="scientific">Natrialba aegyptia DSM 13077</name>
    <dbReference type="NCBI Taxonomy" id="1227491"/>
    <lineage>
        <taxon>Archaea</taxon>
        <taxon>Methanobacteriati</taxon>
        <taxon>Methanobacteriota</taxon>
        <taxon>Stenosarchaea group</taxon>
        <taxon>Halobacteria</taxon>
        <taxon>Halobacteriales</taxon>
        <taxon>Natrialbaceae</taxon>
        <taxon>Natrialba</taxon>
    </lineage>
</organism>
<feature type="compositionally biased region" description="Basic and acidic residues" evidence="1">
    <location>
        <begin position="379"/>
        <end position="395"/>
    </location>
</feature>
<feature type="region of interest" description="Disordered" evidence="1">
    <location>
        <begin position="272"/>
        <end position="340"/>
    </location>
</feature>
<feature type="compositionally biased region" description="Basic and acidic residues" evidence="1">
    <location>
        <begin position="311"/>
        <end position="325"/>
    </location>
</feature>
<name>M0AZQ5_9EURY</name>
<evidence type="ECO:0000256" key="1">
    <source>
        <dbReference type="SAM" id="MobiDB-lite"/>
    </source>
</evidence>
<evidence type="ECO:0000313" key="3">
    <source>
        <dbReference type="Proteomes" id="UP000011591"/>
    </source>
</evidence>
<feature type="region of interest" description="Disordered" evidence="1">
    <location>
        <begin position="356"/>
        <end position="395"/>
    </location>
</feature>
<keyword evidence="3" id="KW-1185">Reference proteome</keyword>
<proteinExistence type="predicted"/>
<dbReference type="Proteomes" id="UP000011591">
    <property type="component" value="Unassembled WGS sequence"/>
</dbReference>